<dbReference type="Pfam" id="PF13843">
    <property type="entry name" value="DDE_Tnp_1_7"/>
    <property type="match status" value="1"/>
</dbReference>
<dbReference type="InterPro" id="IPR029526">
    <property type="entry name" value="PGBD"/>
</dbReference>
<accession>A0ABQ9G6Q7</accession>
<dbReference type="EMBL" id="JARBHB010000015">
    <property type="protein sequence ID" value="KAJ8868140.1"/>
    <property type="molecule type" value="Genomic_DNA"/>
</dbReference>
<reference evidence="2 3" key="1">
    <citation type="submission" date="2023-02" db="EMBL/GenBank/DDBJ databases">
        <title>LHISI_Scaffold_Assembly.</title>
        <authorList>
            <person name="Stuart O.P."/>
            <person name="Cleave R."/>
            <person name="Magrath M.J.L."/>
            <person name="Mikheyev A.S."/>
        </authorList>
    </citation>
    <scope>NUCLEOTIDE SEQUENCE [LARGE SCALE GENOMIC DNA]</scope>
    <source>
        <strain evidence="2">Daus_M_001</strain>
        <tissue evidence="2">Leg muscle</tissue>
    </source>
</reference>
<dbReference type="Proteomes" id="UP001159363">
    <property type="component" value="Chromosome 14"/>
</dbReference>
<gene>
    <name evidence="2" type="ORF">PR048_031949</name>
</gene>
<organism evidence="2 3">
    <name type="scientific">Dryococelus australis</name>
    <dbReference type="NCBI Taxonomy" id="614101"/>
    <lineage>
        <taxon>Eukaryota</taxon>
        <taxon>Metazoa</taxon>
        <taxon>Ecdysozoa</taxon>
        <taxon>Arthropoda</taxon>
        <taxon>Hexapoda</taxon>
        <taxon>Insecta</taxon>
        <taxon>Pterygota</taxon>
        <taxon>Neoptera</taxon>
        <taxon>Polyneoptera</taxon>
        <taxon>Phasmatodea</taxon>
        <taxon>Verophasmatodea</taxon>
        <taxon>Anareolatae</taxon>
        <taxon>Phasmatidae</taxon>
        <taxon>Eurycanthinae</taxon>
        <taxon>Dryococelus</taxon>
    </lineage>
</organism>
<proteinExistence type="predicted"/>
<evidence type="ECO:0000313" key="3">
    <source>
        <dbReference type="Proteomes" id="UP001159363"/>
    </source>
</evidence>
<keyword evidence="3" id="KW-1185">Reference proteome</keyword>
<sequence length="448" mass="51376">MKINSASQDINNVITPTSNDISKFLGIVLFTSIVKMPNVRMYWNESVGLDIIRNTMSVNNFEKIRSNFHFNNNHNQVTDPQANGFDKLHKLRPVLDELGECFLSVPMEEYLSVDEQICASKARHRLKQYMSLKSHKWGYKLFVLCGVSGLAYKVEIYTGIENVASKRENCEPNIGASGNVVIRLCREVPRNCNHKIFFDTCFTSLPLVAYFASQGILSLGTARRNRIKNCELPSEDEMKQKPRGTIVEYVAHHGGIDIVNVLRKDNKCVTLLSTFVGSEPMLSVKRYDRKKNNITSSVSRYYFPVQPSYGWCRPVSIVVRYKIVLRSKKWRVSATKCLNRNKTMNLADFKMEVATVLCMTGKQTLGKRGRPSELNQQFAEKKKKVPATHIPPSDIRLDQMQHLPEWNDKRQRCKITGCSRYFFVAFGKCGVHLCFNKNKNCFKKFHTV</sequence>
<dbReference type="PANTHER" id="PTHR47272:SF1">
    <property type="entry name" value="PIGGYBAC TRANSPOSABLE ELEMENT-DERIVED PROTEIN 3-LIKE"/>
    <property type="match status" value="1"/>
</dbReference>
<comment type="caution">
    <text evidence="2">The sequence shown here is derived from an EMBL/GenBank/DDBJ whole genome shotgun (WGS) entry which is preliminary data.</text>
</comment>
<name>A0ABQ9G6Q7_9NEOP</name>
<evidence type="ECO:0000259" key="1">
    <source>
        <dbReference type="Pfam" id="PF13843"/>
    </source>
</evidence>
<protein>
    <recommendedName>
        <fullName evidence="1">PiggyBac transposable element-derived protein domain-containing protein</fullName>
    </recommendedName>
</protein>
<feature type="domain" description="PiggyBac transposable element-derived protein" evidence="1">
    <location>
        <begin position="4"/>
        <end position="333"/>
    </location>
</feature>
<evidence type="ECO:0000313" key="2">
    <source>
        <dbReference type="EMBL" id="KAJ8868140.1"/>
    </source>
</evidence>
<dbReference type="PANTHER" id="PTHR47272">
    <property type="entry name" value="DDE_TNP_1_7 DOMAIN-CONTAINING PROTEIN"/>
    <property type="match status" value="1"/>
</dbReference>